<evidence type="ECO:0000313" key="3">
    <source>
        <dbReference type="Proteomes" id="UP000070258"/>
    </source>
</evidence>
<accession>A0A138ATS0</accession>
<sequence>MTAEPWVEPEPDDPSQLLSILPGPWHGQFLVEYRAALDTARNDLGQWSELRAVLHRWRLRAVAYSAPGFETAAAAARETEAKDLHPIPGWEARQ</sequence>
<evidence type="ECO:0000313" key="1">
    <source>
        <dbReference type="EMBL" id="KXP00966.1"/>
    </source>
</evidence>
<dbReference type="InterPro" id="IPR046214">
    <property type="entry name" value="DUF6247"/>
</dbReference>
<dbReference type="OrthoDB" id="3482025at2"/>
<reference evidence="1 4" key="1">
    <citation type="submission" date="2016-02" db="EMBL/GenBank/DDBJ databases">
        <authorList>
            <person name="Teng J.L."/>
            <person name="Tang Y."/>
            <person name="Huang Y."/>
            <person name="Guo F."/>
            <person name="Wei W."/>
            <person name="Chen J.H."/>
            <person name="Wong S.Y."/>
            <person name="Lau S.K."/>
            <person name="Woo P.C."/>
        </authorList>
    </citation>
    <scope>NUCLEOTIDE SEQUENCE [LARGE SCALE GENOMIC DNA]</scope>
    <source>
        <strain evidence="1 4">JCM 13375</strain>
    </source>
</reference>
<name>A0A138ATS0_9ACTN</name>
<dbReference type="Proteomes" id="UP000070258">
    <property type="component" value="Unassembled WGS sequence"/>
</dbReference>
<organism evidence="2 3">
    <name type="scientific">Tsukamurella pseudospumae</name>
    <dbReference type="NCBI Taxonomy" id="239498"/>
    <lineage>
        <taxon>Bacteria</taxon>
        <taxon>Bacillati</taxon>
        <taxon>Actinomycetota</taxon>
        <taxon>Actinomycetes</taxon>
        <taxon>Mycobacteriales</taxon>
        <taxon>Tsukamurellaceae</taxon>
        <taxon>Tsukamurella</taxon>
    </lineage>
</organism>
<proteinExistence type="predicted"/>
<dbReference type="EMBL" id="LSRF01000011">
    <property type="protein sequence ID" value="KXP13786.1"/>
    <property type="molecule type" value="Genomic_DNA"/>
</dbReference>
<keyword evidence="4" id="KW-1185">Reference proteome</keyword>
<dbReference type="Pfam" id="PF19760">
    <property type="entry name" value="DUF6247"/>
    <property type="match status" value="1"/>
</dbReference>
<dbReference type="STRING" id="239498.AXK60_23380"/>
<reference evidence="3" key="3">
    <citation type="submission" date="2016-02" db="EMBL/GenBank/DDBJ databases">
        <authorList>
            <person name="Wen L."/>
            <person name="He K."/>
            <person name="Yang H."/>
        </authorList>
    </citation>
    <scope>NUCLEOTIDE SEQUENCE [LARGE SCALE GENOMIC DNA]</scope>
    <source>
        <strain evidence="3">JCM 15929</strain>
    </source>
</reference>
<gene>
    <name evidence="2" type="ORF">AXK60_23380</name>
    <name evidence="1" type="ORF">AXK61_13290</name>
</gene>
<evidence type="ECO:0000313" key="2">
    <source>
        <dbReference type="EMBL" id="KXP13786.1"/>
    </source>
</evidence>
<dbReference type="AlphaFoldDB" id="A0A138ATS0"/>
<reference evidence="2" key="2">
    <citation type="submission" date="2016-02" db="EMBL/GenBank/DDBJ databases">
        <authorList>
            <person name="Teng J.L."/>
            <person name="Yang Y."/>
            <person name="Huang Y."/>
            <person name="Guo F."/>
            <person name="Wei W."/>
            <person name="Chen J.H."/>
            <person name="Wong S.Y."/>
            <person name="Lau S.K."/>
            <person name="Woo P.C."/>
        </authorList>
    </citation>
    <scope>NUCLEOTIDE SEQUENCE</scope>
    <source>
        <strain evidence="2">JCM 15929</strain>
    </source>
</reference>
<dbReference type="Proteomes" id="UP000070409">
    <property type="component" value="Unassembled WGS sequence"/>
</dbReference>
<protein>
    <submittedName>
        <fullName evidence="2">Uncharacterized protein</fullName>
    </submittedName>
</protein>
<evidence type="ECO:0000313" key="4">
    <source>
        <dbReference type="Proteomes" id="UP000070409"/>
    </source>
</evidence>
<dbReference type="EMBL" id="LSRE01000002">
    <property type="protein sequence ID" value="KXP00966.1"/>
    <property type="molecule type" value="Genomic_DNA"/>
</dbReference>
<dbReference type="RefSeq" id="WP_068570470.1">
    <property type="nucleotide sequence ID" value="NZ_LSRE01000002.1"/>
</dbReference>
<comment type="caution">
    <text evidence="2">The sequence shown here is derived from an EMBL/GenBank/DDBJ whole genome shotgun (WGS) entry which is preliminary data.</text>
</comment>